<reference evidence="2" key="1">
    <citation type="journal article" date="2022" name="bioRxiv">
        <title>Sequencing and chromosome-scale assembly of the giantPleurodeles waltlgenome.</title>
        <authorList>
            <person name="Brown T."/>
            <person name="Elewa A."/>
            <person name="Iarovenko S."/>
            <person name="Subramanian E."/>
            <person name="Araus A.J."/>
            <person name="Petzold A."/>
            <person name="Susuki M."/>
            <person name="Suzuki K.-i.T."/>
            <person name="Hayashi T."/>
            <person name="Toyoda A."/>
            <person name="Oliveira C."/>
            <person name="Osipova E."/>
            <person name="Leigh N.D."/>
            <person name="Simon A."/>
            <person name="Yun M.H."/>
        </authorList>
    </citation>
    <scope>NUCLEOTIDE SEQUENCE</scope>
    <source>
        <strain evidence="2">20211129_DDA</strain>
        <tissue evidence="2">Liver</tissue>
    </source>
</reference>
<proteinExistence type="predicted"/>
<evidence type="ECO:0000313" key="3">
    <source>
        <dbReference type="Proteomes" id="UP001066276"/>
    </source>
</evidence>
<dbReference type="EMBL" id="JANPWB010000005">
    <property type="protein sequence ID" value="KAJ1184407.1"/>
    <property type="molecule type" value="Genomic_DNA"/>
</dbReference>
<dbReference type="AlphaFoldDB" id="A0AAV7U6A2"/>
<dbReference type="Proteomes" id="UP001066276">
    <property type="component" value="Chromosome 3_1"/>
</dbReference>
<feature type="region of interest" description="Disordered" evidence="1">
    <location>
        <begin position="86"/>
        <end position="138"/>
    </location>
</feature>
<gene>
    <name evidence="2" type="ORF">NDU88_001214</name>
</gene>
<feature type="compositionally biased region" description="Basic and acidic residues" evidence="1">
    <location>
        <begin position="113"/>
        <end position="125"/>
    </location>
</feature>
<protein>
    <submittedName>
        <fullName evidence="2">Uncharacterized protein</fullName>
    </submittedName>
</protein>
<organism evidence="2 3">
    <name type="scientific">Pleurodeles waltl</name>
    <name type="common">Iberian ribbed newt</name>
    <dbReference type="NCBI Taxonomy" id="8319"/>
    <lineage>
        <taxon>Eukaryota</taxon>
        <taxon>Metazoa</taxon>
        <taxon>Chordata</taxon>
        <taxon>Craniata</taxon>
        <taxon>Vertebrata</taxon>
        <taxon>Euteleostomi</taxon>
        <taxon>Amphibia</taxon>
        <taxon>Batrachia</taxon>
        <taxon>Caudata</taxon>
        <taxon>Salamandroidea</taxon>
        <taxon>Salamandridae</taxon>
        <taxon>Pleurodelinae</taxon>
        <taxon>Pleurodeles</taxon>
    </lineage>
</organism>
<evidence type="ECO:0000256" key="1">
    <source>
        <dbReference type="SAM" id="MobiDB-lite"/>
    </source>
</evidence>
<keyword evidence="3" id="KW-1185">Reference proteome</keyword>
<comment type="caution">
    <text evidence="2">The sequence shown here is derived from an EMBL/GenBank/DDBJ whole genome shotgun (WGS) entry which is preliminary data.</text>
</comment>
<accession>A0AAV7U6A2</accession>
<name>A0AAV7U6A2_PLEWA</name>
<sequence length="185" mass="21007">MLPAVPPGHKQVPTFEHSLLQPGQGKTRSRLAPESLKGSLRLDSLIVKEEEQRARGAGARIEWRLRVESSSLYTAHIYDRTRPILARQTRLSDPPRLGKIQEKSRNGSTMKSQDPRNRRKADKEQPATPTWRDVSQTAGNCRRVTRTLSAFMSGHSSFIPAVCAEPCRIHCTDHCRRNTMFQIRI</sequence>
<feature type="region of interest" description="Disordered" evidence="1">
    <location>
        <begin position="1"/>
        <end position="32"/>
    </location>
</feature>
<evidence type="ECO:0000313" key="2">
    <source>
        <dbReference type="EMBL" id="KAJ1184407.1"/>
    </source>
</evidence>